<organism evidence="4">
    <name type="scientific">Angiostrongylus costaricensis</name>
    <name type="common">Nematode worm</name>
    <dbReference type="NCBI Taxonomy" id="334426"/>
    <lineage>
        <taxon>Eukaryota</taxon>
        <taxon>Metazoa</taxon>
        <taxon>Ecdysozoa</taxon>
        <taxon>Nematoda</taxon>
        <taxon>Chromadorea</taxon>
        <taxon>Rhabditida</taxon>
        <taxon>Rhabditina</taxon>
        <taxon>Rhabditomorpha</taxon>
        <taxon>Strongyloidea</taxon>
        <taxon>Metastrongylidae</taxon>
        <taxon>Angiostrongylus</taxon>
    </lineage>
</organism>
<sequence length="232" mass="26068">MNLPFRSGRRAPLAEFESSVVENSPAVENNPLILEKWNSSPRGTKRYSAHTNVFSEPIVEESDGNANVCPPADFTTPVLSNVPRMMSPALTRHEPDRGLIDDEITDQPMLIGDTFSHSESIDCLSAVRRMEFEAEMATLISIDRSLADDDTICAATVFTAPPPAYCRAINEGLNEVEDIRGQLEKLQRLVFQEMRGTEMERLIRENEALRRELHEKNELIASLRLQVASQRS</sequence>
<name>A0A0R3PA50_ANGCS</name>
<accession>A0A0R3PA50</accession>
<dbReference type="OrthoDB" id="5806029at2759"/>
<feature type="coiled-coil region" evidence="1">
    <location>
        <begin position="169"/>
        <end position="226"/>
    </location>
</feature>
<evidence type="ECO:0000313" key="2">
    <source>
        <dbReference type="EMBL" id="VDM51965.1"/>
    </source>
</evidence>
<evidence type="ECO:0000313" key="3">
    <source>
        <dbReference type="Proteomes" id="UP000267027"/>
    </source>
</evidence>
<keyword evidence="1" id="KW-0175">Coiled coil</keyword>
<gene>
    <name evidence="2" type="ORF">ACOC_LOCUS380</name>
</gene>
<protein>
    <submittedName>
        <fullName evidence="2 4">Uncharacterized protein</fullName>
    </submittedName>
</protein>
<dbReference type="EMBL" id="UYYA01000035">
    <property type="protein sequence ID" value="VDM51965.1"/>
    <property type="molecule type" value="Genomic_DNA"/>
</dbReference>
<dbReference type="OMA" id="DDDTICA"/>
<reference evidence="2 3" key="2">
    <citation type="submission" date="2018-11" db="EMBL/GenBank/DDBJ databases">
        <authorList>
            <consortium name="Pathogen Informatics"/>
        </authorList>
    </citation>
    <scope>NUCLEOTIDE SEQUENCE [LARGE SCALE GENOMIC DNA]</scope>
    <source>
        <strain evidence="2 3">Costa Rica</strain>
    </source>
</reference>
<dbReference type="AlphaFoldDB" id="A0A0R3PA50"/>
<proteinExistence type="predicted"/>
<keyword evidence="3" id="KW-1185">Reference proteome</keyword>
<dbReference type="Proteomes" id="UP000267027">
    <property type="component" value="Unassembled WGS sequence"/>
</dbReference>
<evidence type="ECO:0000313" key="4">
    <source>
        <dbReference type="WBParaSite" id="ACOC_0000037901-mRNA-1"/>
    </source>
</evidence>
<evidence type="ECO:0000256" key="1">
    <source>
        <dbReference type="SAM" id="Coils"/>
    </source>
</evidence>
<dbReference type="WBParaSite" id="ACOC_0000037901-mRNA-1">
    <property type="protein sequence ID" value="ACOC_0000037901-mRNA-1"/>
    <property type="gene ID" value="ACOC_0000037901"/>
</dbReference>
<reference evidence="4" key="1">
    <citation type="submission" date="2017-02" db="UniProtKB">
        <authorList>
            <consortium name="WormBaseParasite"/>
        </authorList>
    </citation>
    <scope>IDENTIFICATION</scope>
</reference>